<organism evidence="1 2">
    <name type="scientific">Candidatus Magnetoglobus multicellularis str. Araruama</name>
    <dbReference type="NCBI Taxonomy" id="890399"/>
    <lineage>
        <taxon>Bacteria</taxon>
        <taxon>Pseudomonadati</taxon>
        <taxon>Thermodesulfobacteriota</taxon>
        <taxon>Desulfobacteria</taxon>
        <taxon>Desulfobacterales</taxon>
        <taxon>Desulfobacteraceae</taxon>
        <taxon>Candidatus Magnetoglobus</taxon>
    </lineage>
</organism>
<comment type="caution">
    <text evidence="1">The sequence shown here is derived from an EMBL/GenBank/DDBJ whole genome shotgun (WGS) entry which is preliminary data.</text>
</comment>
<reference evidence="2" key="1">
    <citation type="submission" date="2012-11" db="EMBL/GenBank/DDBJ databases">
        <authorList>
            <person name="Lucero-Rivera Y.E."/>
            <person name="Tovar-Ramirez D."/>
        </authorList>
    </citation>
    <scope>NUCLEOTIDE SEQUENCE [LARGE SCALE GENOMIC DNA]</scope>
    <source>
        <strain evidence="2">Araruama</strain>
    </source>
</reference>
<accession>A0A1V1PDN4</accession>
<gene>
    <name evidence="1" type="ORF">OMM_07213</name>
</gene>
<dbReference type="AlphaFoldDB" id="A0A1V1PDN4"/>
<name>A0A1V1PDN4_9BACT</name>
<dbReference type="EMBL" id="ATBP01000096">
    <property type="protein sequence ID" value="ETR72997.1"/>
    <property type="molecule type" value="Genomic_DNA"/>
</dbReference>
<evidence type="ECO:0000313" key="2">
    <source>
        <dbReference type="Proteomes" id="UP000189670"/>
    </source>
</evidence>
<evidence type="ECO:0000313" key="1">
    <source>
        <dbReference type="EMBL" id="ETR72997.1"/>
    </source>
</evidence>
<dbReference type="Proteomes" id="UP000189670">
    <property type="component" value="Unassembled WGS sequence"/>
</dbReference>
<proteinExistence type="predicted"/>
<protein>
    <submittedName>
        <fullName evidence="1">Uncharacterized protein</fullName>
    </submittedName>
</protein>
<sequence length="99" mass="11397">MGQKTAFDKGFSESLKKIEQMFQLHIDKFHTVEPAVEPAGHSVEPAVHPEETFDEKTSCLKNNQNNESFSIPENIRNKFRDVVNFMNQFPEMRPIMNAA</sequence>